<protein>
    <submittedName>
        <fullName evidence="1">Uncharacterized protein</fullName>
    </submittedName>
</protein>
<reference evidence="1 2" key="1">
    <citation type="submission" date="2018-06" db="EMBL/GenBank/DDBJ databases">
        <title>Towards the identification of Burkholderia cepacia strain which caused fatal septicemia.</title>
        <authorList>
            <person name="Bui L.A.T."/>
            <person name="Zakharova I.B."/>
            <person name="Shpak I.M."/>
            <person name="Teteryatnikova N."/>
            <person name="Ustinov D.V."/>
            <person name="Kuzyutina Y.A."/>
            <person name="Nguyen H.N."/>
            <person name="Antonov A.S."/>
            <person name="Avdyusheva E.F."/>
            <person name="Victorov D.V."/>
        </authorList>
    </citation>
    <scope>NUCLEOTIDE SEQUENCE [LARGE SCALE GENOMIC DNA]</scope>
    <source>
        <strain evidence="1 2">PT02</strain>
    </source>
</reference>
<comment type="caution">
    <text evidence="1">The sequence shown here is derived from an EMBL/GenBank/DDBJ whole genome shotgun (WGS) entry which is preliminary data.</text>
</comment>
<dbReference type="EMBL" id="QLUZ01000007">
    <property type="protein sequence ID" value="RAQ10272.1"/>
    <property type="molecule type" value="Genomic_DNA"/>
</dbReference>
<evidence type="ECO:0000313" key="2">
    <source>
        <dbReference type="Proteomes" id="UP000248899"/>
    </source>
</evidence>
<sequence>MPAIERGKFDVSWLLYLRKGEERAEGLRNRPNRDTLVALGWLAGTNDKPSDDDVAAFGKLFERNGLTRDTALLAVGRAQQLVAR</sequence>
<proteinExistence type="predicted"/>
<dbReference type="Proteomes" id="UP000248899">
    <property type="component" value="Unassembled WGS sequence"/>
</dbReference>
<gene>
    <name evidence="1" type="ORF">DPR02_15530</name>
</gene>
<name>A0AAQ0FI57_BURCE</name>
<evidence type="ECO:0000313" key="1">
    <source>
        <dbReference type="EMBL" id="RAQ10272.1"/>
    </source>
</evidence>
<accession>A0AAQ0FI57</accession>
<dbReference type="AlphaFoldDB" id="A0AAQ0FI57"/>
<organism evidence="1 2">
    <name type="scientific">Burkholderia cepacia</name>
    <name type="common">Pseudomonas cepacia</name>
    <dbReference type="NCBI Taxonomy" id="292"/>
    <lineage>
        <taxon>Bacteria</taxon>
        <taxon>Pseudomonadati</taxon>
        <taxon>Pseudomonadota</taxon>
        <taxon>Betaproteobacteria</taxon>
        <taxon>Burkholderiales</taxon>
        <taxon>Burkholderiaceae</taxon>
        <taxon>Burkholderia</taxon>
        <taxon>Burkholderia cepacia complex</taxon>
    </lineage>
</organism>